<evidence type="ECO:0000313" key="6">
    <source>
        <dbReference type="Proteomes" id="UP000397656"/>
    </source>
</evidence>
<dbReference type="InterPro" id="IPR051011">
    <property type="entry name" value="Metal_resp_trans_reg"/>
</dbReference>
<accession>A0A643FPL9</accession>
<name>A0A643FPL9_9BURK</name>
<keyword evidence="3" id="KW-0804">Transcription</keyword>
<dbReference type="Pfam" id="PF01022">
    <property type="entry name" value="HTH_5"/>
    <property type="match status" value="1"/>
</dbReference>
<dbReference type="InterPro" id="IPR036390">
    <property type="entry name" value="WH_DNA-bd_sf"/>
</dbReference>
<dbReference type="RefSeq" id="WP_150991219.1">
    <property type="nucleotide sequence ID" value="NZ_CP062803.1"/>
</dbReference>
<dbReference type="Proteomes" id="UP000397656">
    <property type="component" value="Chromosome 1"/>
</dbReference>
<dbReference type="PANTHER" id="PTHR43132">
    <property type="entry name" value="ARSENICAL RESISTANCE OPERON REPRESSOR ARSR-RELATED"/>
    <property type="match status" value="1"/>
</dbReference>
<dbReference type="InterPro" id="IPR036388">
    <property type="entry name" value="WH-like_DNA-bd_sf"/>
</dbReference>
<keyword evidence="2" id="KW-0238">DNA-binding</keyword>
<protein>
    <submittedName>
        <fullName evidence="5">Helix-turn-helix transcriptional regulator</fullName>
    </submittedName>
</protein>
<dbReference type="InterPro" id="IPR011991">
    <property type="entry name" value="ArsR-like_HTH"/>
</dbReference>
<dbReference type="SUPFAM" id="SSF46785">
    <property type="entry name" value="Winged helix' DNA-binding domain"/>
    <property type="match status" value="1"/>
</dbReference>
<feature type="domain" description="HTH arsR-type" evidence="4">
    <location>
        <begin position="15"/>
        <end position="109"/>
    </location>
</feature>
<dbReference type="GeneID" id="98403096"/>
<keyword evidence="1" id="KW-0805">Transcription regulation</keyword>
<dbReference type="GO" id="GO:0003677">
    <property type="term" value="F:DNA binding"/>
    <property type="evidence" value="ECO:0007669"/>
    <property type="project" value="UniProtKB-KW"/>
</dbReference>
<evidence type="ECO:0000313" key="5">
    <source>
        <dbReference type="EMBL" id="QOT76270.1"/>
    </source>
</evidence>
<gene>
    <name evidence="5" type="ORF">F7R26_019415</name>
</gene>
<evidence type="ECO:0000256" key="2">
    <source>
        <dbReference type="ARBA" id="ARBA00023125"/>
    </source>
</evidence>
<dbReference type="PROSITE" id="PS50987">
    <property type="entry name" value="HTH_ARSR_2"/>
    <property type="match status" value="1"/>
</dbReference>
<reference evidence="5 6" key="1">
    <citation type="submission" date="2020-10" db="EMBL/GenBank/DDBJ databases">
        <title>Complete genome sequence of Cupriavidus basilensis CCUG 49340T.</title>
        <authorList>
            <person name="Salva-Serra F."/>
            <person name="Donoso R.A."/>
            <person name="Cho K.H."/>
            <person name="Yoo J.A."/>
            <person name="Lee K."/>
            <person name="Yoon S.-H."/>
            <person name="Perez-Pantoja D."/>
            <person name="Moore E.R.B."/>
        </authorList>
    </citation>
    <scope>NUCLEOTIDE SEQUENCE [LARGE SCALE GENOMIC DNA]</scope>
    <source>
        <strain evidence="6">CCUG 49340</strain>
    </source>
</reference>
<evidence type="ECO:0000256" key="1">
    <source>
        <dbReference type="ARBA" id="ARBA00023015"/>
    </source>
</evidence>
<organism evidence="5 6">
    <name type="scientific">Cupriavidus basilensis</name>
    <dbReference type="NCBI Taxonomy" id="68895"/>
    <lineage>
        <taxon>Bacteria</taxon>
        <taxon>Pseudomonadati</taxon>
        <taxon>Pseudomonadota</taxon>
        <taxon>Betaproteobacteria</taxon>
        <taxon>Burkholderiales</taxon>
        <taxon>Burkholderiaceae</taxon>
        <taxon>Cupriavidus</taxon>
    </lineage>
</organism>
<evidence type="ECO:0000256" key="3">
    <source>
        <dbReference type="ARBA" id="ARBA00023163"/>
    </source>
</evidence>
<dbReference type="GO" id="GO:0003700">
    <property type="term" value="F:DNA-binding transcription factor activity"/>
    <property type="evidence" value="ECO:0007669"/>
    <property type="project" value="InterPro"/>
</dbReference>
<dbReference type="PANTHER" id="PTHR43132:SF9">
    <property type="entry name" value="ARSR FAMILY TRANSCRIPTIONAL REGULATORY PROTEIN"/>
    <property type="match status" value="1"/>
</dbReference>
<dbReference type="Gene3D" id="1.10.10.10">
    <property type="entry name" value="Winged helix-like DNA-binding domain superfamily/Winged helix DNA-binding domain"/>
    <property type="match status" value="1"/>
</dbReference>
<sequence>MRNYAYTNILNGMDEMDRVFEKVSGYFSLLAEPTRLKILHALCDGEKPVGTVVETVGSSQTNVSRHLTAMYRAGVLSRRKEANLVFYAIEDESVIELCRTVCVQVASRLEDNALPASMVDRFMPQATPAPRRRSNARTKV</sequence>
<dbReference type="PRINTS" id="PR00778">
    <property type="entry name" value="HTHARSR"/>
</dbReference>
<evidence type="ECO:0000259" key="4">
    <source>
        <dbReference type="PROSITE" id="PS50987"/>
    </source>
</evidence>
<dbReference type="SMART" id="SM00418">
    <property type="entry name" value="HTH_ARSR"/>
    <property type="match status" value="1"/>
</dbReference>
<dbReference type="EMBL" id="CP062803">
    <property type="protein sequence ID" value="QOT76270.1"/>
    <property type="molecule type" value="Genomic_DNA"/>
</dbReference>
<dbReference type="AlphaFoldDB" id="A0A643FPL9"/>
<dbReference type="InterPro" id="IPR001845">
    <property type="entry name" value="HTH_ArsR_DNA-bd_dom"/>
</dbReference>
<dbReference type="NCBIfam" id="NF033788">
    <property type="entry name" value="HTH_metalloreg"/>
    <property type="match status" value="1"/>
</dbReference>
<dbReference type="CDD" id="cd00090">
    <property type="entry name" value="HTH_ARSR"/>
    <property type="match status" value="1"/>
</dbReference>
<proteinExistence type="predicted"/>